<evidence type="ECO:0000313" key="1">
    <source>
        <dbReference type="EMBL" id="QYD73500.1"/>
    </source>
</evidence>
<keyword evidence="2" id="KW-1185">Reference proteome</keyword>
<dbReference type="PIRSF" id="PIRSF024492">
    <property type="entry name" value="UCP024492"/>
    <property type="match status" value="1"/>
</dbReference>
<reference evidence="1 2" key="1">
    <citation type="submission" date="2021-07" db="EMBL/GenBank/DDBJ databases">
        <title>Paraburkholderia edwinii protects Aspergillus sp. from phenazines by acting as a toxin sponge.</title>
        <authorList>
            <person name="Dahlstrom K.M."/>
            <person name="Newman D.K."/>
        </authorList>
    </citation>
    <scope>NUCLEOTIDE SEQUENCE [LARGE SCALE GENOMIC DNA]</scope>
    <source>
        <strain evidence="1 2">Pe01</strain>
    </source>
</reference>
<accession>A0ABX8UWW8</accession>
<proteinExistence type="predicted"/>
<dbReference type="Proteomes" id="UP000826462">
    <property type="component" value="Chromosome 2"/>
</dbReference>
<name>A0ABX8UWW8_9BURK</name>
<protein>
    <submittedName>
        <fullName evidence="1">DUF488 domain-containing protein</fullName>
    </submittedName>
</protein>
<dbReference type="Pfam" id="PF04343">
    <property type="entry name" value="DUF488"/>
    <property type="match status" value="1"/>
</dbReference>
<dbReference type="PANTHER" id="PTHR39337:SF1">
    <property type="entry name" value="BLR5642 PROTEIN"/>
    <property type="match status" value="1"/>
</dbReference>
<dbReference type="PANTHER" id="PTHR39337">
    <property type="entry name" value="BLR5642 PROTEIN"/>
    <property type="match status" value="1"/>
</dbReference>
<sequence>MAYTFYTIGHATRTLDEFLSLLKGAQIATLVDVRRIPRSATNPQFNADTLPDALAPAIGYLHIAELGGRRSMRKDVSPSTNAFWQNRSFHNYADYAMSGEFAAGFAQLLELGQQGACAIMCAETVWWRCHRRIIADYLLARGEKVVHIVDADNAGAATLTPGARPQADGTLTYPEQ</sequence>
<dbReference type="InterPro" id="IPR007438">
    <property type="entry name" value="DUF488"/>
</dbReference>
<organism evidence="1 2">
    <name type="scientific">Paraburkholderia edwinii</name>
    <dbReference type="NCBI Taxonomy" id="2861782"/>
    <lineage>
        <taxon>Bacteria</taxon>
        <taxon>Pseudomonadati</taxon>
        <taxon>Pseudomonadota</taxon>
        <taxon>Betaproteobacteria</taxon>
        <taxon>Burkholderiales</taxon>
        <taxon>Burkholderiaceae</taxon>
        <taxon>Paraburkholderia</taxon>
    </lineage>
</organism>
<evidence type="ECO:0000313" key="2">
    <source>
        <dbReference type="Proteomes" id="UP000826462"/>
    </source>
</evidence>
<dbReference type="EMBL" id="CP080096">
    <property type="protein sequence ID" value="QYD73500.1"/>
    <property type="molecule type" value="Genomic_DNA"/>
</dbReference>
<dbReference type="InterPro" id="IPR014519">
    <property type="entry name" value="UCP024492"/>
</dbReference>
<dbReference type="RefSeq" id="WP_219803312.1">
    <property type="nucleotide sequence ID" value="NZ_CP080096.1"/>
</dbReference>
<gene>
    <name evidence="1" type="ORF">KZJ38_28160</name>
</gene>